<comment type="caution">
    <text evidence="16">The sequence shown here is derived from an EMBL/GenBank/DDBJ whole genome shotgun (WGS) entry which is preliminary data.</text>
</comment>
<evidence type="ECO:0000256" key="14">
    <source>
        <dbReference type="RuleBase" id="RU366026"/>
    </source>
</evidence>
<evidence type="ECO:0000256" key="5">
    <source>
        <dbReference type="ARBA" id="ARBA00022573"/>
    </source>
</evidence>
<evidence type="ECO:0000256" key="4">
    <source>
        <dbReference type="ARBA" id="ARBA00020963"/>
    </source>
</evidence>
<dbReference type="InterPro" id="IPR016030">
    <property type="entry name" value="CblAdoTrfase-like"/>
</dbReference>
<dbReference type="Gene3D" id="1.20.1200.10">
    <property type="entry name" value="Cobalamin adenosyltransferase-like"/>
    <property type="match status" value="1"/>
</dbReference>
<evidence type="ECO:0000256" key="2">
    <source>
        <dbReference type="ARBA" id="ARBA00007487"/>
    </source>
</evidence>
<gene>
    <name evidence="16" type="ORF">SRA_04236</name>
</gene>
<evidence type="ECO:0000256" key="3">
    <source>
        <dbReference type="ARBA" id="ARBA00012454"/>
    </source>
</evidence>
<comment type="catalytic activity">
    <reaction evidence="12 14">
        <text>2 cob(II)yrinate a,c diamide + reduced [electron-transfer flavoprotein] + 2 ATP = 2 adenosylcob(III)yrinate a,c-diamide + 2 triphosphate + oxidized [electron-transfer flavoprotein] + 3 H(+)</text>
        <dbReference type="Rhea" id="RHEA:11528"/>
        <dbReference type="Rhea" id="RHEA-COMP:10685"/>
        <dbReference type="Rhea" id="RHEA-COMP:10686"/>
        <dbReference type="ChEBI" id="CHEBI:15378"/>
        <dbReference type="ChEBI" id="CHEBI:18036"/>
        <dbReference type="ChEBI" id="CHEBI:30616"/>
        <dbReference type="ChEBI" id="CHEBI:57692"/>
        <dbReference type="ChEBI" id="CHEBI:58307"/>
        <dbReference type="ChEBI" id="CHEBI:58503"/>
        <dbReference type="ChEBI" id="CHEBI:58537"/>
        <dbReference type="EC" id="2.5.1.17"/>
    </reaction>
</comment>
<evidence type="ECO:0000256" key="9">
    <source>
        <dbReference type="ARBA" id="ARBA00031529"/>
    </source>
</evidence>
<accession>A0ABP2QXH6</accession>
<dbReference type="NCBIfam" id="TIGR00636">
    <property type="entry name" value="PduO_Nterm"/>
    <property type="match status" value="1"/>
</dbReference>
<dbReference type="SUPFAM" id="SSF89028">
    <property type="entry name" value="Cobalamin adenosyltransferase-like"/>
    <property type="match status" value="1"/>
</dbReference>
<keyword evidence="7 14" id="KW-0547">Nucleotide-binding</keyword>
<dbReference type="InterPro" id="IPR036451">
    <property type="entry name" value="CblAdoTrfase-like_sf"/>
</dbReference>
<dbReference type="Proteomes" id="UP000007815">
    <property type="component" value="Unassembled WGS sequence"/>
</dbReference>
<evidence type="ECO:0000256" key="10">
    <source>
        <dbReference type="ARBA" id="ARBA00033334"/>
    </source>
</evidence>
<keyword evidence="5 14" id="KW-0169">Cobalamin biosynthesis</keyword>
<sequence length="193" mass="22195">MQIYTRVGDKGFTKVIGGEKLAKDSTRVTAYGELDELNSFLGFAKSFLKDERLVDELLTVQKLIFDCGSDLADPAMRMQRITQHDIDWLESRIDEYSTVPDEVESFILPGGSPAGSALHVCRAITRRAERAIVTFQWTNDMFSEDLKFVNRLSDYFYALARAINKWDYQIDTLYDRGGKVFHREITKNDIFKN</sequence>
<proteinExistence type="inferred from homology"/>
<evidence type="ECO:0000256" key="13">
    <source>
        <dbReference type="ARBA" id="ARBA00048692"/>
    </source>
</evidence>
<evidence type="ECO:0000256" key="11">
    <source>
        <dbReference type="ARBA" id="ARBA00033354"/>
    </source>
</evidence>
<dbReference type="PANTHER" id="PTHR12213">
    <property type="entry name" value="CORRINOID ADENOSYLTRANSFERASE"/>
    <property type="match status" value="1"/>
</dbReference>
<organism evidence="16 17">
    <name type="scientific">Streptococcus ratti FA-1 = DSM 20564</name>
    <dbReference type="NCBI Taxonomy" id="699248"/>
    <lineage>
        <taxon>Bacteria</taxon>
        <taxon>Bacillati</taxon>
        <taxon>Bacillota</taxon>
        <taxon>Bacilli</taxon>
        <taxon>Lactobacillales</taxon>
        <taxon>Streptococcaceae</taxon>
        <taxon>Streptococcus</taxon>
    </lineage>
</organism>
<dbReference type="EMBL" id="AJTZ01000005">
    <property type="protein sequence ID" value="EJN93715.1"/>
    <property type="molecule type" value="Genomic_DNA"/>
</dbReference>
<reference evidence="16 17" key="1">
    <citation type="submission" date="2009-12" db="EMBL/GenBank/DDBJ databases">
        <authorList>
            <person name="Lefebure T."/>
            <person name="Cornejo O.E."/>
            <person name="Pavinski Bitar P.D."/>
            <person name="Lang P."/>
            <person name="Stanhope M.J."/>
        </authorList>
    </citation>
    <scope>NUCLEOTIDE SEQUENCE [LARGE SCALE GENOMIC DNA]</scope>
    <source>
        <strain evidence="16 17">FA-1</strain>
    </source>
</reference>
<dbReference type="Pfam" id="PF01923">
    <property type="entry name" value="Cob_adeno_trans"/>
    <property type="match status" value="1"/>
</dbReference>
<evidence type="ECO:0000256" key="8">
    <source>
        <dbReference type="ARBA" id="ARBA00022840"/>
    </source>
</evidence>
<comment type="catalytic activity">
    <reaction evidence="13 14">
        <text>2 cob(II)alamin + reduced [electron-transfer flavoprotein] + 2 ATP = 2 adenosylcob(III)alamin + 2 triphosphate + oxidized [electron-transfer flavoprotein] + 3 H(+)</text>
        <dbReference type="Rhea" id="RHEA:28671"/>
        <dbReference type="Rhea" id="RHEA-COMP:10685"/>
        <dbReference type="Rhea" id="RHEA-COMP:10686"/>
        <dbReference type="ChEBI" id="CHEBI:15378"/>
        <dbReference type="ChEBI" id="CHEBI:16304"/>
        <dbReference type="ChEBI" id="CHEBI:18036"/>
        <dbReference type="ChEBI" id="CHEBI:18408"/>
        <dbReference type="ChEBI" id="CHEBI:30616"/>
        <dbReference type="ChEBI" id="CHEBI:57692"/>
        <dbReference type="ChEBI" id="CHEBI:58307"/>
        <dbReference type="EC" id="2.5.1.17"/>
    </reaction>
</comment>
<protein>
    <recommendedName>
        <fullName evidence="4 14">Corrinoid adenosyltransferase</fullName>
        <ecNumber evidence="3 14">2.5.1.17</ecNumber>
    </recommendedName>
    <alternativeName>
        <fullName evidence="9 14">Cob(II)alamin adenosyltransferase</fullName>
    </alternativeName>
    <alternativeName>
        <fullName evidence="11 14">Cob(II)yrinic acid a,c-diamide adenosyltransferase</fullName>
    </alternativeName>
    <alternativeName>
        <fullName evidence="10 14">Cobinamide/cobalamin adenosyltransferase</fullName>
    </alternativeName>
</protein>
<dbReference type="InterPro" id="IPR029499">
    <property type="entry name" value="PduO-typ"/>
</dbReference>
<dbReference type="EC" id="2.5.1.17" evidence="3 14"/>
<name>A0ABP2QXH6_STRRT</name>
<feature type="domain" description="Cobalamin adenosyltransferase-like" evidence="15">
    <location>
        <begin position="3"/>
        <end position="162"/>
    </location>
</feature>
<evidence type="ECO:0000256" key="7">
    <source>
        <dbReference type="ARBA" id="ARBA00022741"/>
    </source>
</evidence>
<comment type="pathway">
    <text evidence="1 14">Cofactor biosynthesis; adenosylcobalamin biosynthesis; adenosylcobalamin from cob(II)yrinate a,c-diamide: step 2/7.</text>
</comment>
<dbReference type="RefSeq" id="WP_003087937.1">
    <property type="nucleotide sequence ID" value="NZ_AJTZ01000005.1"/>
</dbReference>
<evidence type="ECO:0000313" key="17">
    <source>
        <dbReference type="Proteomes" id="UP000007815"/>
    </source>
</evidence>
<evidence type="ECO:0000256" key="1">
    <source>
        <dbReference type="ARBA" id="ARBA00005121"/>
    </source>
</evidence>
<evidence type="ECO:0000256" key="6">
    <source>
        <dbReference type="ARBA" id="ARBA00022679"/>
    </source>
</evidence>
<evidence type="ECO:0000256" key="12">
    <source>
        <dbReference type="ARBA" id="ARBA00048555"/>
    </source>
</evidence>
<keyword evidence="8 14" id="KW-0067">ATP-binding</keyword>
<keyword evidence="17" id="KW-1185">Reference proteome</keyword>
<evidence type="ECO:0000313" key="16">
    <source>
        <dbReference type="EMBL" id="EJN93715.1"/>
    </source>
</evidence>
<comment type="similarity">
    <text evidence="2 14">Belongs to the Cob(I)alamin adenosyltransferase family.</text>
</comment>
<evidence type="ECO:0000259" key="15">
    <source>
        <dbReference type="Pfam" id="PF01923"/>
    </source>
</evidence>
<dbReference type="PANTHER" id="PTHR12213:SF0">
    <property type="entry name" value="CORRINOID ADENOSYLTRANSFERASE MMAB"/>
    <property type="match status" value="1"/>
</dbReference>
<keyword evidence="6 14" id="KW-0808">Transferase</keyword>